<dbReference type="GeneTree" id="ENSGT00390000002849"/>
<dbReference type="PANTHER" id="PTHR14305:SF0">
    <property type="entry name" value="E3 UBIQUITIN-PROTEIN LIGASE CCNB1IP1"/>
    <property type="match status" value="1"/>
</dbReference>
<sequence>MAACDEDLLLCNIGRCRARLGGCAWVTSCSHIFCDEDGSREFHKAMKCPACGTILAGKFDIIRIDISPTEEYKAMVLAGLRPDVIMEICSRALAFWTYQIHQERLYQDYMLGKAQNRISHIEKHFEQQLETRTTEVSALKREVGNLRRELEQSRRRCGEVTERLMDRNRQQQKLQAQFDSLRRRTSTLNPRRDRGQGSPRAHCYLGNFDHPFGSTERLLRPFSPIPYSSHQVPADNQDFVLNPVVPGCPSNHAQNINHFFPKF</sequence>
<dbReference type="OMA" id="EHMYQEY"/>
<dbReference type="InterPro" id="IPR042448">
    <property type="entry name" value="CCNB1IP1"/>
</dbReference>
<dbReference type="GO" id="GO:0000795">
    <property type="term" value="C:synaptonemal complex"/>
    <property type="evidence" value="ECO:0007669"/>
    <property type="project" value="InterPro"/>
</dbReference>
<dbReference type="GO" id="GO:0061630">
    <property type="term" value="F:ubiquitin protein ligase activity"/>
    <property type="evidence" value="ECO:0007669"/>
    <property type="project" value="InterPro"/>
</dbReference>
<keyword evidence="3" id="KW-1185">Reference proteome</keyword>
<dbReference type="Proteomes" id="UP000694388">
    <property type="component" value="Unplaced"/>
</dbReference>
<feature type="region of interest" description="Disordered" evidence="1">
    <location>
        <begin position="182"/>
        <end position="201"/>
    </location>
</feature>
<dbReference type="GO" id="GO:0007131">
    <property type="term" value="P:reciprocal meiotic recombination"/>
    <property type="evidence" value="ECO:0007669"/>
    <property type="project" value="InterPro"/>
</dbReference>
<dbReference type="PANTHER" id="PTHR14305">
    <property type="entry name" value="E3 UBIQUITIN-PROTEIN LIGASE CCNB1IP1"/>
    <property type="match status" value="1"/>
</dbReference>
<protein>
    <submittedName>
        <fullName evidence="2">Cyclin B1 interacting protein 1</fullName>
    </submittedName>
</protein>
<evidence type="ECO:0000313" key="3">
    <source>
        <dbReference type="Proteomes" id="UP000694388"/>
    </source>
</evidence>
<name>A0A8C4QAR2_EPTBU</name>
<evidence type="ECO:0000313" key="2">
    <source>
        <dbReference type="Ensembl" id="ENSEBUP00000012248.1"/>
    </source>
</evidence>
<accession>A0A8C4QAR2</accession>
<organism evidence="2 3">
    <name type="scientific">Eptatretus burgeri</name>
    <name type="common">Inshore hagfish</name>
    <dbReference type="NCBI Taxonomy" id="7764"/>
    <lineage>
        <taxon>Eukaryota</taxon>
        <taxon>Metazoa</taxon>
        <taxon>Chordata</taxon>
        <taxon>Craniata</taxon>
        <taxon>Vertebrata</taxon>
        <taxon>Cyclostomata</taxon>
        <taxon>Myxini</taxon>
        <taxon>Myxiniformes</taxon>
        <taxon>Myxinidae</taxon>
        <taxon>Eptatretinae</taxon>
        <taxon>Eptatretus</taxon>
    </lineage>
</organism>
<dbReference type="Ensembl" id="ENSEBUT00000012830.1">
    <property type="protein sequence ID" value="ENSEBUP00000012254.1"/>
    <property type="gene ID" value="ENSEBUG00000007809.1"/>
</dbReference>
<evidence type="ECO:0000256" key="1">
    <source>
        <dbReference type="SAM" id="MobiDB-lite"/>
    </source>
</evidence>
<proteinExistence type="predicted"/>
<reference evidence="2" key="1">
    <citation type="submission" date="2025-05" db="UniProtKB">
        <authorList>
            <consortium name="Ensembl"/>
        </authorList>
    </citation>
    <scope>IDENTIFICATION</scope>
</reference>
<dbReference type="Ensembl" id="ENSEBUT00000012824.1">
    <property type="protein sequence ID" value="ENSEBUP00000012248.1"/>
    <property type="gene ID" value="ENSEBUG00000007809.1"/>
</dbReference>
<dbReference type="AlphaFoldDB" id="A0A8C4QAR2"/>